<reference evidence="5" key="1">
    <citation type="submission" date="2020-12" db="EMBL/GenBank/DDBJ databases">
        <title>WGS assembly of Carya illinoinensis cv. Pawnee.</title>
        <authorList>
            <person name="Platts A."/>
            <person name="Shu S."/>
            <person name="Wright S."/>
            <person name="Barry K."/>
            <person name="Edger P."/>
            <person name="Pires J.C."/>
            <person name="Schmutz J."/>
        </authorList>
    </citation>
    <scope>NUCLEOTIDE SEQUENCE</scope>
    <source>
        <tissue evidence="5">Leaf</tissue>
    </source>
</reference>
<proteinExistence type="inferred from homology"/>
<keyword evidence="2 4" id="KW-0808">Transferase</keyword>
<dbReference type="Pfam" id="PF03141">
    <property type="entry name" value="Methyltransf_29"/>
    <property type="match status" value="1"/>
</dbReference>
<dbReference type="Proteomes" id="UP000811609">
    <property type="component" value="Chromosome 2"/>
</dbReference>
<evidence type="ECO:0000313" key="6">
    <source>
        <dbReference type="Proteomes" id="UP000811609"/>
    </source>
</evidence>
<evidence type="ECO:0000256" key="3">
    <source>
        <dbReference type="ARBA" id="ARBA00023180"/>
    </source>
</evidence>
<dbReference type="GO" id="GO:0008168">
    <property type="term" value="F:methyltransferase activity"/>
    <property type="evidence" value="ECO:0007669"/>
    <property type="project" value="UniProtKB-UniRule"/>
</dbReference>
<keyword evidence="6" id="KW-1185">Reference proteome</keyword>
<sequence>MHYPASREWVWINEMTWPARLQTPPSRLQSIQIDAYIPRKELFKAESKYWNEIIARYGRVLHWTKIRLRNVMDMRAALEAALIEQNLDYWVMNVVPVSGPNTLLVI</sequence>
<comment type="caution">
    <text evidence="5">The sequence shown here is derived from an EMBL/GenBank/DDBJ whole genome shotgun (WGS) entry which is preliminary data.</text>
</comment>
<dbReference type="GO" id="GO:0032259">
    <property type="term" value="P:methylation"/>
    <property type="evidence" value="ECO:0007669"/>
    <property type="project" value="UniProtKB-KW"/>
</dbReference>
<dbReference type="EC" id="2.1.1.-" evidence="4"/>
<dbReference type="EMBL" id="CM031810">
    <property type="protein sequence ID" value="KAG6665822.1"/>
    <property type="molecule type" value="Genomic_DNA"/>
</dbReference>
<dbReference type="EMBL" id="CM031810">
    <property type="protein sequence ID" value="KAG6665823.1"/>
    <property type="molecule type" value="Genomic_DNA"/>
</dbReference>
<evidence type="ECO:0000313" key="5">
    <source>
        <dbReference type="EMBL" id="KAG6665823.1"/>
    </source>
</evidence>
<comment type="similarity">
    <text evidence="4">Belongs to the methyltransferase superfamily.</text>
</comment>
<keyword evidence="4" id="KW-0812">Transmembrane</keyword>
<dbReference type="PANTHER" id="PTHR10108">
    <property type="entry name" value="SAM-DEPENDENT METHYLTRANSFERASE"/>
    <property type="match status" value="1"/>
</dbReference>
<comment type="subcellular location">
    <subcellularLocation>
        <location evidence="4">Membrane</location>
        <topology evidence="4">Single-pass type II membrane protein</topology>
    </subcellularLocation>
</comment>
<evidence type="ECO:0000256" key="2">
    <source>
        <dbReference type="ARBA" id="ARBA00022679"/>
    </source>
</evidence>
<keyword evidence="4" id="KW-0735">Signal-anchor</keyword>
<dbReference type="GO" id="GO:0016020">
    <property type="term" value="C:membrane"/>
    <property type="evidence" value="ECO:0007669"/>
    <property type="project" value="UniProtKB-SubCell"/>
</dbReference>
<keyword evidence="3 4" id="KW-0325">Glycoprotein</keyword>
<name>A0A8T1RHP4_CARIL</name>
<keyword evidence="1 4" id="KW-0489">Methyltransferase</keyword>
<gene>
    <name evidence="5" type="ORF">CIPAW_02G186600</name>
</gene>
<accession>A0A8T1RHP4</accession>
<organism evidence="5 6">
    <name type="scientific">Carya illinoinensis</name>
    <name type="common">Pecan</name>
    <dbReference type="NCBI Taxonomy" id="32201"/>
    <lineage>
        <taxon>Eukaryota</taxon>
        <taxon>Viridiplantae</taxon>
        <taxon>Streptophyta</taxon>
        <taxon>Embryophyta</taxon>
        <taxon>Tracheophyta</taxon>
        <taxon>Spermatophyta</taxon>
        <taxon>Magnoliopsida</taxon>
        <taxon>eudicotyledons</taxon>
        <taxon>Gunneridae</taxon>
        <taxon>Pentapetalae</taxon>
        <taxon>rosids</taxon>
        <taxon>fabids</taxon>
        <taxon>Fagales</taxon>
        <taxon>Juglandaceae</taxon>
        <taxon>Carya</taxon>
    </lineage>
</organism>
<evidence type="ECO:0000256" key="1">
    <source>
        <dbReference type="ARBA" id="ARBA00022603"/>
    </source>
</evidence>
<dbReference type="AlphaFoldDB" id="A0A8T1RHP4"/>
<protein>
    <recommendedName>
        <fullName evidence="4">Methyltransferase</fullName>
        <ecNumber evidence="4">2.1.1.-</ecNumber>
    </recommendedName>
</protein>
<dbReference type="InterPro" id="IPR004159">
    <property type="entry name" value="Put_SAM_MeTrfase"/>
</dbReference>
<dbReference type="GO" id="GO:0005768">
    <property type="term" value="C:endosome"/>
    <property type="evidence" value="ECO:0007669"/>
    <property type="project" value="TreeGrafter"/>
</dbReference>
<evidence type="ECO:0000256" key="4">
    <source>
        <dbReference type="RuleBase" id="RU366043"/>
    </source>
</evidence>
<dbReference type="PANTHER" id="PTHR10108:SF979">
    <property type="entry name" value="METHYLTRANSFERASE PMT11-RELATED"/>
    <property type="match status" value="1"/>
</dbReference>
<dbReference type="GO" id="GO:0005802">
    <property type="term" value="C:trans-Golgi network"/>
    <property type="evidence" value="ECO:0007669"/>
    <property type="project" value="TreeGrafter"/>
</dbReference>